<dbReference type="Pfam" id="PF17065">
    <property type="entry name" value="UPF0669"/>
    <property type="match status" value="1"/>
</dbReference>
<evidence type="ECO:0000313" key="6">
    <source>
        <dbReference type="EMBL" id="BET02203.1"/>
    </source>
</evidence>
<name>A0ABN7BH03_9HEMI</name>
<accession>A0ABN7BH03</accession>
<gene>
    <name evidence="6" type="ORF">NTJ_15020</name>
</gene>
<evidence type="ECO:0000256" key="1">
    <source>
        <dbReference type="ARBA" id="ARBA00004613"/>
    </source>
</evidence>
<evidence type="ECO:0000313" key="7">
    <source>
        <dbReference type="Proteomes" id="UP001307889"/>
    </source>
</evidence>
<comment type="similarity">
    <text evidence="2">Belongs to the UPF0669 family.</text>
</comment>
<dbReference type="InterPro" id="IPR031420">
    <property type="entry name" value="UPF0669"/>
</dbReference>
<keyword evidence="4" id="KW-0732">Signal</keyword>
<dbReference type="EMBL" id="AP028922">
    <property type="protein sequence ID" value="BET02203.1"/>
    <property type="molecule type" value="Genomic_DNA"/>
</dbReference>
<keyword evidence="7" id="KW-1185">Reference proteome</keyword>
<reference evidence="6 7" key="1">
    <citation type="submission" date="2023-09" db="EMBL/GenBank/DDBJ databases">
        <title>Nesidiocoris tenuis whole genome shotgun sequence.</title>
        <authorList>
            <person name="Shibata T."/>
            <person name="Shimoda M."/>
            <person name="Kobayashi T."/>
            <person name="Uehara T."/>
        </authorList>
    </citation>
    <scope>NUCLEOTIDE SEQUENCE [LARGE SCALE GENOMIC DNA]</scope>
    <source>
        <strain evidence="6 7">Japan</strain>
    </source>
</reference>
<evidence type="ECO:0000256" key="5">
    <source>
        <dbReference type="ARBA" id="ARBA00023180"/>
    </source>
</evidence>
<keyword evidence="5" id="KW-0325">Glycoprotein</keyword>
<evidence type="ECO:0000256" key="4">
    <source>
        <dbReference type="ARBA" id="ARBA00022729"/>
    </source>
</evidence>
<sequence>MLKVLPSLRADTYFKSVSGTVSAGNFTYYSLITEGPIQVILKTKTGDADIYVSQRSVTPTYDTEGYCLHSATCGVDVIDIPSSFGRPVGIGVYGHPSHEESEYVLDLRVKTGIDDEFESRFDNSKDPAEKGSYEVDDTVHYEEDVSVLRNYRVGLGEMSS</sequence>
<dbReference type="PANTHER" id="PTHR31703:SF2">
    <property type="entry name" value="UPF0669 PROTEIN C6ORF120"/>
    <property type="match status" value="1"/>
</dbReference>
<dbReference type="PANTHER" id="PTHR31703">
    <property type="entry name" value="UPF0669 PROTEIN C6ORF120"/>
    <property type="match status" value="1"/>
</dbReference>
<dbReference type="Proteomes" id="UP001307889">
    <property type="component" value="Chromosome 14"/>
</dbReference>
<protein>
    <submittedName>
        <fullName evidence="6">Chromosome 6 open reading frame 120</fullName>
    </submittedName>
</protein>
<evidence type="ECO:0000256" key="2">
    <source>
        <dbReference type="ARBA" id="ARBA00008960"/>
    </source>
</evidence>
<keyword evidence="3" id="KW-0964">Secreted</keyword>
<proteinExistence type="inferred from homology"/>
<comment type="subcellular location">
    <subcellularLocation>
        <location evidence="1">Secreted</location>
    </subcellularLocation>
</comment>
<evidence type="ECO:0000256" key="3">
    <source>
        <dbReference type="ARBA" id="ARBA00022525"/>
    </source>
</evidence>
<organism evidence="6 7">
    <name type="scientific">Nesidiocoris tenuis</name>
    <dbReference type="NCBI Taxonomy" id="355587"/>
    <lineage>
        <taxon>Eukaryota</taxon>
        <taxon>Metazoa</taxon>
        <taxon>Ecdysozoa</taxon>
        <taxon>Arthropoda</taxon>
        <taxon>Hexapoda</taxon>
        <taxon>Insecta</taxon>
        <taxon>Pterygota</taxon>
        <taxon>Neoptera</taxon>
        <taxon>Paraneoptera</taxon>
        <taxon>Hemiptera</taxon>
        <taxon>Heteroptera</taxon>
        <taxon>Panheteroptera</taxon>
        <taxon>Cimicomorpha</taxon>
        <taxon>Miridae</taxon>
        <taxon>Dicyphina</taxon>
        <taxon>Nesidiocoris</taxon>
    </lineage>
</organism>